<dbReference type="GO" id="GO:0016787">
    <property type="term" value="F:hydrolase activity"/>
    <property type="evidence" value="ECO:0007669"/>
    <property type="project" value="UniProtKB-KW"/>
</dbReference>
<dbReference type="SUPFAM" id="SSF56281">
    <property type="entry name" value="Metallo-hydrolase/oxidoreductase"/>
    <property type="match status" value="1"/>
</dbReference>
<dbReference type="InterPro" id="IPR051013">
    <property type="entry name" value="MBL_superfamily_lactonases"/>
</dbReference>
<dbReference type="PANTHER" id="PTHR42978:SF6">
    <property type="entry name" value="QUORUM-QUENCHING LACTONASE YTNP-RELATED"/>
    <property type="match status" value="1"/>
</dbReference>
<evidence type="ECO:0000313" key="6">
    <source>
        <dbReference type="EMBL" id="TJZ60729.1"/>
    </source>
</evidence>
<evidence type="ECO:0000256" key="4">
    <source>
        <dbReference type="ARBA" id="ARBA00022833"/>
    </source>
</evidence>
<accession>A0A4U0P0P4</accession>
<dbReference type="InterPro" id="IPR036866">
    <property type="entry name" value="RibonucZ/Hydroxyglut_hydro"/>
</dbReference>
<sequence length="260" mass="29724">MIQAHSLFEGSFSVDASKKFVPFDPAKDDVKDRPGSLFIHVHPFLIESNHGLLLCDAGLGERTDEDELVIHDNIRKLGFEPADVRYVLMSHLHKDHTGGMVDFRNGVGRVAFPEAEYIIQRGEWENAYSSESASYRTEVFDVLQRSGNLTLVEGEGVLNKEIRYLVNGAHTEFHQAFHIETGGEHFFFGGDVLPEPEEIFRNFIAKYDLDGRLARDLRQQYWEEGRTEGWVYLFYHSKSIAIGRPELKDDGTYRIIDATK</sequence>
<dbReference type="SMART" id="SM00849">
    <property type="entry name" value="Lactamase_B"/>
    <property type="match status" value="1"/>
</dbReference>
<gene>
    <name evidence="6" type="ORF">FAZ15_12145</name>
</gene>
<comment type="similarity">
    <text evidence="1">Belongs to the metallo-beta-lactamase superfamily.</text>
</comment>
<evidence type="ECO:0000259" key="5">
    <source>
        <dbReference type="SMART" id="SM00849"/>
    </source>
</evidence>
<comment type="caution">
    <text evidence="6">The sequence shown here is derived from an EMBL/GenBank/DDBJ whole genome shotgun (WGS) entry which is preliminary data.</text>
</comment>
<dbReference type="OrthoDB" id="9802897at2"/>
<dbReference type="InterPro" id="IPR001279">
    <property type="entry name" value="Metallo-B-lactamas"/>
</dbReference>
<dbReference type="EMBL" id="SUME01000004">
    <property type="protein sequence ID" value="TJZ60729.1"/>
    <property type="molecule type" value="Genomic_DNA"/>
</dbReference>
<evidence type="ECO:0000313" key="7">
    <source>
        <dbReference type="Proteomes" id="UP000306808"/>
    </source>
</evidence>
<keyword evidence="2" id="KW-0479">Metal-binding</keyword>
<keyword evidence="3 6" id="KW-0378">Hydrolase</keyword>
<organism evidence="6 7">
    <name type="scientific">Sphingobacterium olei</name>
    <dbReference type="NCBI Taxonomy" id="2571155"/>
    <lineage>
        <taxon>Bacteria</taxon>
        <taxon>Pseudomonadati</taxon>
        <taxon>Bacteroidota</taxon>
        <taxon>Sphingobacteriia</taxon>
        <taxon>Sphingobacteriales</taxon>
        <taxon>Sphingobacteriaceae</taxon>
        <taxon>Sphingobacterium</taxon>
    </lineage>
</organism>
<dbReference type="Pfam" id="PF00753">
    <property type="entry name" value="Lactamase_B"/>
    <property type="match status" value="1"/>
</dbReference>
<evidence type="ECO:0000256" key="1">
    <source>
        <dbReference type="ARBA" id="ARBA00007749"/>
    </source>
</evidence>
<name>A0A4U0P0P4_9SPHI</name>
<dbReference type="RefSeq" id="WP_136901568.1">
    <property type="nucleotide sequence ID" value="NZ_SUME01000004.1"/>
</dbReference>
<proteinExistence type="inferred from homology"/>
<evidence type="ECO:0000256" key="2">
    <source>
        <dbReference type="ARBA" id="ARBA00022723"/>
    </source>
</evidence>
<protein>
    <submittedName>
        <fullName evidence="6">MBL fold metallo-hydrolase</fullName>
    </submittedName>
</protein>
<keyword evidence="7" id="KW-1185">Reference proteome</keyword>
<feature type="domain" description="Metallo-beta-lactamase" evidence="5">
    <location>
        <begin position="40"/>
        <end position="236"/>
    </location>
</feature>
<dbReference type="Gene3D" id="3.60.15.10">
    <property type="entry name" value="Ribonuclease Z/Hydroxyacylglutathione hydrolase-like"/>
    <property type="match status" value="1"/>
</dbReference>
<dbReference type="Proteomes" id="UP000306808">
    <property type="component" value="Unassembled WGS sequence"/>
</dbReference>
<dbReference type="PANTHER" id="PTHR42978">
    <property type="entry name" value="QUORUM-QUENCHING LACTONASE YTNP-RELATED-RELATED"/>
    <property type="match status" value="1"/>
</dbReference>
<reference evidence="6 7" key="1">
    <citation type="submission" date="2019-04" db="EMBL/GenBank/DDBJ databases">
        <title>Sphingobacterium olei sp. nov., isolated from oil-contaminated soil.</title>
        <authorList>
            <person name="Liu B."/>
        </authorList>
    </citation>
    <scope>NUCLEOTIDE SEQUENCE [LARGE SCALE GENOMIC DNA]</scope>
    <source>
        <strain evidence="6 7">HAL-9</strain>
    </source>
</reference>
<dbReference type="GO" id="GO:0046872">
    <property type="term" value="F:metal ion binding"/>
    <property type="evidence" value="ECO:0007669"/>
    <property type="project" value="UniProtKB-KW"/>
</dbReference>
<keyword evidence="4" id="KW-0862">Zinc</keyword>
<evidence type="ECO:0000256" key="3">
    <source>
        <dbReference type="ARBA" id="ARBA00022801"/>
    </source>
</evidence>
<dbReference type="AlphaFoldDB" id="A0A4U0P0P4"/>